<keyword evidence="5" id="KW-0808">Transferase</keyword>
<dbReference type="SUPFAM" id="SSF53335">
    <property type="entry name" value="S-adenosyl-L-methionine-dependent methyltransferases"/>
    <property type="match status" value="1"/>
</dbReference>
<dbReference type="RefSeq" id="WP_002717889.1">
    <property type="nucleotide sequence ID" value="NZ_UFSI01000001.1"/>
</dbReference>
<dbReference type="Gene3D" id="3.20.20.80">
    <property type="entry name" value="Glycosidases"/>
    <property type="match status" value="2"/>
</dbReference>
<dbReference type="SUPFAM" id="SSF53448">
    <property type="entry name" value="Nucleotide-diphospho-sugar transferases"/>
    <property type="match status" value="1"/>
</dbReference>
<accession>A0A380W2B8</accession>
<dbReference type="CDD" id="cd02440">
    <property type="entry name" value="AdoMet_MTases"/>
    <property type="match status" value="1"/>
</dbReference>
<evidence type="ECO:0000259" key="1">
    <source>
        <dbReference type="Pfam" id="PF00534"/>
    </source>
</evidence>
<dbReference type="InterPro" id="IPR032719">
    <property type="entry name" value="WbsX"/>
</dbReference>
<evidence type="ECO:0000259" key="2">
    <source>
        <dbReference type="Pfam" id="PF00535"/>
    </source>
</evidence>
<dbReference type="InterPro" id="IPR028098">
    <property type="entry name" value="Glyco_trans_4-like_N"/>
</dbReference>
<organism evidence="5 6">
    <name type="scientific">Afipia felis</name>
    <name type="common">Cat scratch disease bacillus</name>
    <dbReference type="NCBI Taxonomy" id="1035"/>
    <lineage>
        <taxon>Bacteria</taxon>
        <taxon>Pseudomonadati</taxon>
        <taxon>Pseudomonadota</taxon>
        <taxon>Alphaproteobacteria</taxon>
        <taxon>Hyphomicrobiales</taxon>
        <taxon>Nitrobacteraceae</taxon>
        <taxon>Afipia</taxon>
    </lineage>
</organism>
<feature type="domain" description="Glycosyl transferase family 1" evidence="1">
    <location>
        <begin position="706"/>
        <end position="853"/>
    </location>
</feature>
<dbReference type="CDD" id="cd11579">
    <property type="entry name" value="Glyco_tran_WbsX"/>
    <property type="match status" value="1"/>
</dbReference>
<dbReference type="GO" id="GO:0016757">
    <property type="term" value="F:glycosyltransferase activity"/>
    <property type="evidence" value="ECO:0007669"/>
    <property type="project" value="InterPro"/>
</dbReference>
<evidence type="ECO:0000313" key="6">
    <source>
        <dbReference type="Proteomes" id="UP000254343"/>
    </source>
</evidence>
<dbReference type="InterPro" id="IPR029044">
    <property type="entry name" value="Nucleotide-diphossugar_trans"/>
</dbReference>
<dbReference type="Pfam" id="PF00534">
    <property type="entry name" value="Glycos_transf_1"/>
    <property type="match status" value="1"/>
</dbReference>
<dbReference type="GO" id="GO:0008757">
    <property type="term" value="F:S-adenosylmethionine-dependent methyltransferase activity"/>
    <property type="evidence" value="ECO:0007669"/>
    <property type="project" value="InterPro"/>
</dbReference>
<dbReference type="Pfam" id="PF13439">
    <property type="entry name" value="Glyco_transf_4"/>
    <property type="match status" value="1"/>
</dbReference>
<protein>
    <submittedName>
        <fullName evidence="5">Trans-aconitate methyltransferase</fullName>
    </submittedName>
</protein>
<reference evidence="5 6" key="1">
    <citation type="submission" date="2018-06" db="EMBL/GenBank/DDBJ databases">
        <authorList>
            <consortium name="Pathogen Informatics"/>
            <person name="Doyle S."/>
        </authorList>
    </citation>
    <scope>NUCLEOTIDE SEQUENCE [LARGE SCALE GENOMIC DNA]</scope>
    <source>
        <strain evidence="5 6">NCTC12722</strain>
    </source>
</reference>
<dbReference type="InterPro" id="IPR013216">
    <property type="entry name" value="Methyltransf_11"/>
</dbReference>
<dbReference type="Gene3D" id="3.40.50.150">
    <property type="entry name" value="Vaccinia Virus protein VP39"/>
    <property type="match status" value="1"/>
</dbReference>
<dbReference type="EMBL" id="UIGB01000001">
    <property type="protein sequence ID" value="SUU83108.1"/>
    <property type="molecule type" value="Genomic_DNA"/>
</dbReference>
<dbReference type="Pfam" id="PF08241">
    <property type="entry name" value="Methyltransf_11"/>
    <property type="match status" value="1"/>
</dbReference>
<feature type="domain" description="Glycosyltransferase subfamily 4-like N-terminal" evidence="4">
    <location>
        <begin position="524"/>
        <end position="687"/>
    </location>
</feature>
<gene>
    <name evidence="5" type="ORF">NCTC12722_00268</name>
</gene>
<dbReference type="CDD" id="cd03801">
    <property type="entry name" value="GT4_PimA-like"/>
    <property type="match status" value="1"/>
</dbReference>
<dbReference type="InterPro" id="IPR029063">
    <property type="entry name" value="SAM-dependent_MTases_sf"/>
</dbReference>
<dbReference type="PANTHER" id="PTHR41244">
    <property type="entry name" value="RHAMNAN SYNTHESIS F"/>
    <property type="match status" value="1"/>
</dbReference>
<feature type="domain" description="Methyltransferase type 11" evidence="3">
    <location>
        <begin position="1273"/>
        <end position="1367"/>
    </location>
</feature>
<dbReference type="Gene3D" id="3.40.50.2000">
    <property type="entry name" value="Glycogen Phosphorylase B"/>
    <property type="match status" value="2"/>
</dbReference>
<sequence length="1466" mass="166128">MPGWDNSARRPHDGTIFYDASPSLFRKWLDVCFARASENPPDERLVFINAWNEWAEGAYLEPDRRYGYAYLTAVADAVEGRSSFGGKRFLGIEALQSLEAELFEEYVQNALSEQKAPEYTDVADEEAETGDVQLIAYYLPQFHPIPENDRWWGKGFTEWRNVARAFPLFEGHYQPRKPGELGYYDLRVPDVMRRQVELAKLYGISAFCFHFYWFGGKRLLETPIENFLNDKNLDLSFCLCWANENWSRRWDGSENEILMAQNHSDEDDEAFLRYLDKYFRDERYLKIDGKPVLTVYRPAILKDAAATTARWRRIAKELGYPDLYLIATNAFSFNDYEKYGFDALSEFPPHVIRASNVQDEIAMSPRRTGWRVRQYAEIVESEKERLGDEGRKIHPGVMPSWDNSARRPTNGEIIHGSTPELFGDWLRHAFSRAIKNPENERLIFVNAWNEWAEGAYLEPDQRFGYAYLEACASVALEYVNRDDEIVLRGKNSLSWEIIKGARTKQQGAKTILLCSHYSGAQVFGAERSLLDVATALNSAGFDVVATLPNSSNADYIEQLKKSVSEIHAIPYGQWESSRWSDYEAIESVQSFVSVIDRVHPDLIYANTVVLRAPLVAARFRNVPAIVHAREIVVHDPDIRALIGLEAEQIAGQIARSSDCIIANSKTTAESFAACHDLVVIPNIIDPEPFDMSNDVVDGLVKFGLISSNEPKKGVEDFIELARLSKQIASNARFLVIGQQHLDGIQDYLSGKKQYPDNLSFVDYQSSAMDAIRLVNVVVSTSSFQESFGRTVLEGMAASRPTLAYDWGAVSELVDPNVTGFLVPFKNIDAAAQCVKVFCEDIARLKRMGEAARLQAREKCRLDVFRDKLAEICNRVIDNHRCDNRAYKDVSAERLAHVNDKTIDVVVCVHNALQDVEACLESVRRYLGDKHRLLIVDDCSDEPTRSYLATFAKQHPSILLLRNDERAGYTRSANKGLQASTADLVILLNSDTIVSERWAEKMADAVFSTRGAGIVSPMSNAASYQSLPDVESSGPQTATNELPANCGSGDVDRFCEVTSYARFPVVPMVHGFCFGITREAVNSLGYFDEVAFKDGYGEENDYCLRAFRAGIWSVIATNTFVYHAKSKSYSAARRAPLARKGQAQLYKTHGRWFFNANVEILKEHPDLERMRIMFRRMWPKGQKPQDNFAEPIWGSPKNLSRLDDAEWLSMLKRSAKSNVVDGVTLPSFPEDSIQIESVGSAGETTVGEAFNFYSLIRDQAEKIERPIQSETKILDFGAGWGRMIRCFWRDADPSNIHGVDVSERYLTAARKTGIGNLRTISPTGTLPYPDHSFDIVYAYSVFTHLPKHVQDIWLPEIARVLRPGGLLVATVEPRRFYDFVKDLNDETKAKHVWYQMLSDALARVPDAEDQLEKTGFLFLPTNNIDTYGDTVMTPEYVEAKWTRYFRILDYLDDSERFFQAVVSAQKV</sequence>
<dbReference type="Pfam" id="PF14307">
    <property type="entry name" value="Glyco_tran_WbsX"/>
    <property type="match status" value="2"/>
</dbReference>
<dbReference type="InterPro" id="IPR001173">
    <property type="entry name" value="Glyco_trans_2-like"/>
</dbReference>
<dbReference type="SUPFAM" id="SSF53756">
    <property type="entry name" value="UDP-Glycosyltransferase/glycogen phosphorylase"/>
    <property type="match status" value="1"/>
</dbReference>
<keyword evidence="5" id="KW-0489">Methyltransferase</keyword>
<dbReference type="Proteomes" id="UP000254343">
    <property type="component" value="Unassembled WGS sequence"/>
</dbReference>
<dbReference type="Pfam" id="PF00535">
    <property type="entry name" value="Glycos_transf_2"/>
    <property type="match status" value="1"/>
</dbReference>
<evidence type="ECO:0000259" key="3">
    <source>
        <dbReference type="Pfam" id="PF08241"/>
    </source>
</evidence>
<name>A0A380W2B8_AFIFE</name>
<proteinExistence type="predicted"/>
<dbReference type="Gene3D" id="3.90.550.10">
    <property type="entry name" value="Spore Coat Polysaccharide Biosynthesis Protein SpsA, Chain A"/>
    <property type="match status" value="1"/>
</dbReference>
<evidence type="ECO:0000259" key="4">
    <source>
        <dbReference type="Pfam" id="PF13439"/>
    </source>
</evidence>
<dbReference type="InterPro" id="IPR001296">
    <property type="entry name" value="Glyco_trans_1"/>
</dbReference>
<dbReference type="GO" id="GO:0032259">
    <property type="term" value="P:methylation"/>
    <property type="evidence" value="ECO:0007669"/>
    <property type="project" value="UniProtKB-KW"/>
</dbReference>
<dbReference type="PANTHER" id="PTHR41244:SF1">
    <property type="entry name" value="GLYCOSYLTRANSFERASE"/>
    <property type="match status" value="1"/>
</dbReference>
<evidence type="ECO:0000313" key="5">
    <source>
        <dbReference type="EMBL" id="SUU83108.1"/>
    </source>
</evidence>
<feature type="domain" description="Glycosyltransferase 2-like" evidence="2">
    <location>
        <begin position="904"/>
        <end position="1080"/>
    </location>
</feature>